<gene>
    <name evidence="3" type="ORF">HPP92_008463</name>
    <name evidence="2" type="ORF">HPP92_008630</name>
</gene>
<evidence type="ECO:0000256" key="1">
    <source>
        <dbReference type="SAM" id="MobiDB-lite"/>
    </source>
</evidence>
<dbReference type="Proteomes" id="UP000639772">
    <property type="component" value="Unassembled WGS sequence"/>
</dbReference>
<feature type="region of interest" description="Disordered" evidence="1">
    <location>
        <begin position="1"/>
        <end position="66"/>
    </location>
</feature>
<name>A0A835V6E4_VANPL</name>
<dbReference type="EMBL" id="JADCNL010000004">
    <property type="protein sequence ID" value="KAG0484551.1"/>
    <property type="molecule type" value="Genomic_DNA"/>
</dbReference>
<dbReference type="Proteomes" id="UP000636800">
    <property type="component" value="Unassembled WGS sequence"/>
</dbReference>
<keyword evidence="4" id="KW-1185">Reference proteome</keyword>
<protein>
    <submittedName>
        <fullName evidence="3">Uncharacterized protein</fullName>
    </submittedName>
</protein>
<evidence type="ECO:0000313" key="3">
    <source>
        <dbReference type="EMBL" id="KAG0486368.1"/>
    </source>
</evidence>
<dbReference type="EMBL" id="JADCNM010000004">
    <property type="protein sequence ID" value="KAG0486368.1"/>
    <property type="molecule type" value="Genomic_DNA"/>
</dbReference>
<feature type="region of interest" description="Disordered" evidence="1">
    <location>
        <begin position="97"/>
        <end position="117"/>
    </location>
</feature>
<dbReference type="OrthoDB" id="690994at2759"/>
<accession>A0A835V6E4</accession>
<proteinExistence type="predicted"/>
<sequence>MGNCAASLSRRGRTSKVCNQSEPSDRSIQVLENLKQRSGSRSPRWFGSHTRKTHSSIGRVSHDGGEEEGGLVQVKLVLSKREVTWLLSEILREDGEEYGGSGRVGWTPSLESITEAD</sequence>
<evidence type="ECO:0000313" key="2">
    <source>
        <dbReference type="EMBL" id="KAG0484551.1"/>
    </source>
</evidence>
<reference evidence="4 5" key="1">
    <citation type="journal article" date="2020" name="Nat. Food">
        <title>A phased Vanilla planifolia genome enables genetic improvement of flavour and production.</title>
        <authorList>
            <person name="Hasing T."/>
            <person name="Tang H."/>
            <person name="Brym M."/>
            <person name="Khazi F."/>
            <person name="Huang T."/>
            <person name="Chambers A.H."/>
        </authorList>
    </citation>
    <scope>NUCLEOTIDE SEQUENCE [LARGE SCALE GENOMIC DNA]</scope>
    <source>
        <tissue evidence="3">Leaf</tissue>
    </source>
</reference>
<evidence type="ECO:0000313" key="5">
    <source>
        <dbReference type="Proteomes" id="UP000639772"/>
    </source>
</evidence>
<dbReference type="AlphaFoldDB" id="A0A835V6E4"/>
<organism evidence="3 5">
    <name type="scientific">Vanilla planifolia</name>
    <name type="common">Vanilla</name>
    <dbReference type="NCBI Taxonomy" id="51239"/>
    <lineage>
        <taxon>Eukaryota</taxon>
        <taxon>Viridiplantae</taxon>
        <taxon>Streptophyta</taxon>
        <taxon>Embryophyta</taxon>
        <taxon>Tracheophyta</taxon>
        <taxon>Spermatophyta</taxon>
        <taxon>Magnoliopsida</taxon>
        <taxon>Liliopsida</taxon>
        <taxon>Asparagales</taxon>
        <taxon>Orchidaceae</taxon>
        <taxon>Vanilloideae</taxon>
        <taxon>Vanilleae</taxon>
        <taxon>Vanilla</taxon>
    </lineage>
</organism>
<evidence type="ECO:0000313" key="4">
    <source>
        <dbReference type="Proteomes" id="UP000636800"/>
    </source>
</evidence>
<comment type="caution">
    <text evidence="3">The sequence shown here is derived from an EMBL/GenBank/DDBJ whole genome shotgun (WGS) entry which is preliminary data.</text>
</comment>